<sequence>MADMPWQDNASIGDTNLGMKKMKLRHKSLNEEDGAVDEKEAL</sequence>
<dbReference type="EMBL" id="JBCGBO010000024">
    <property type="protein sequence ID" value="KAK9180680.1"/>
    <property type="molecule type" value="Genomic_DNA"/>
</dbReference>
<proteinExistence type="predicted"/>
<gene>
    <name evidence="1" type="ORF">WN944_023814</name>
</gene>
<evidence type="ECO:0000313" key="2">
    <source>
        <dbReference type="Proteomes" id="UP001428341"/>
    </source>
</evidence>
<name>A0AAP0QBZ5_9ROSI</name>
<reference evidence="1 2" key="1">
    <citation type="submission" date="2024-05" db="EMBL/GenBank/DDBJ databases">
        <title>Haplotype-resolved chromosome-level genome assembly of Huyou (Citrus changshanensis).</title>
        <authorList>
            <person name="Miao C."/>
            <person name="Chen W."/>
            <person name="Wu Y."/>
            <person name="Wang L."/>
            <person name="Zhao S."/>
            <person name="Grierson D."/>
            <person name="Xu C."/>
            <person name="Chen K."/>
        </authorList>
    </citation>
    <scope>NUCLEOTIDE SEQUENCE [LARGE SCALE GENOMIC DNA]</scope>
    <source>
        <strain evidence="1">01-14</strain>
        <tissue evidence="1">Leaf</tissue>
    </source>
</reference>
<organism evidence="1 2">
    <name type="scientific">Citrus x changshan-huyou</name>
    <dbReference type="NCBI Taxonomy" id="2935761"/>
    <lineage>
        <taxon>Eukaryota</taxon>
        <taxon>Viridiplantae</taxon>
        <taxon>Streptophyta</taxon>
        <taxon>Embryophyta</taxon>
        <taxon>Tracheophyta</taxon>
        <taxon>Spermatophyta</taxon>
        <taxon>Magnoliopsida</taxon>
        <taxon>eudicotyledons</taxon>
        <taxon>Gunneridae</taxon>
        <taxon>Pentapetalae</taxon>
        <taxon>rosids</taxon>
        <taxon>malvids</taxon>
        <taxon>Sapindales</taxon>
        <taxon>Rutaceae</taxon>
        <taxon>Aurantioideae</taxon>
        <taxon>Citrus</taxon>
    </lineage>
</organism>
<protein>
    <submittedName>
        <fullName evidence="1">Uncharacterized protein</fullName>
    </submittedName>
</protein>
<evidence type="ECO:0000313" key="1">
    <source>
        <dbReference type="EMBL" id="KAK9180680.1"/>
    </source>
</evidence>
<comment type="caution">
    <text evidence="1">The sequence shown here is derived from an EMBL/GenBank/DDBJ whole genome shotgun (WGS) entry which is preliminary data.</text>
</comment>
<keyword evidence="2" id="KW-1185">Reference proteome</keyword>
<dbReference type="AlphaFoldDB" id="A0AAP0QBZ5"/>
<accession>A0AAP0QBZ5</accession>
<dbReference type="Proteomes" id="UP001428341">
    <property type="component" value="Unassembled WGS sequence"/>
</dbReference>